<dbReference type="GO" id="GO:0006742">
    <property type="term" value="P:NADP+ catabolic process"/>
    <property type="evidence" value="ECO:0007669"/>
    <property type="project" value="TreeGrafter"/>
</dbReference>
<dbReference type="CDD" id="cd03429">
    <property type="entry name" value="NUDIX_NADH_pyrophosphatase_Nudt13"/>
    <property type="match status" value="1"/>
</dbReference>
<evidence type="ECO:0000256" key="8">
    <source>
        <dbReference type="ARBA" id="ARBA00023027"/>
    </source>
</evidence>
<proteinExistence type="inferred from homology"/>
<dbReference type="InterPro" id="IPR015797">
    <property type="entry name" value="NUDIX_hydrolase-like_dom_sf"/>
</dbReference>
<sequence>MSAHIRSRANTFAAVPLERWADNRDNADWIAQRSAHVATRFLLLRADGHALVRSDNLGLLHLDIQQRQRLLPDLPPTYLGAHADAEHFLLVVESLDAERIAAELGAGFIDLRNAGLHLPALDAGLFAYARALAHWQSRTRFCSFCGAPVQLVSAGHRAKCTNPQCGIEHFPRTDPAIIVIVSNGERCLLGRQASWAPNRFSTLAGFVEPGETLEDTVRREVFEEAGVCVVDSDYHSSQPWPFPASIMLGFTARADDPTINVGPELSEARWFSVDDIVTGLRTRELVLPPPLSVSHRLIEYWLKNTADIELSTLMHDVPWLAPRSTLLQSS</sequence>
<comment type="catalytic activity">
    <reaction evidence="9">
        <text>a 5'-end NAD(+)-phospho-ribonucleoside in mRNA + H2O = a 5'-end phospho-adenosine-phospho-ribonucleoside in mRNA + beta-nicotinamide D-ribonucleotide + 2 H(+)</text>
        <dbReference type="Rhea" id="RHEA:60876"/>
        <dbReference type="Rhea" id="RHEA-COMP:15698"/>
        <dbReference type="Rhea" id="RHEA-COMP:15719"/>
        <dbReference type="ChEBI" id="CHEBI:14649"/>
        <dbReference type="ChEBI" id="CHEBI:15377"/>
        <dbReference type="ChEBI" id="CHEBI:15378"/>
        <dbReference type="ChEBI" id="CHEBI:144029"/>
        <dbReference type="ChEBI" id="CHEBI:144051"/>
    </reaction>
    <physiologicalReaction direction="left-to-right" evidence="9">
        <dbReference type="Rhea" id="RHEA:60877"/>
    </physiologicalReaction>
</comment>
<evidence type="ECO:0000256" key="2">
    <source>
        <dbReference type="ARBA" id="ARBA00001947"/>
    </source>
</evidence>
<reference evidence="11 12" key="1">
    <citation type="submission" date="2019-01" db="EMBL/GenBank/DDBJ databases">
        <title>Pseudolysobacter antarctica gen. nov., sp. nov., isolated from Fildes Peninsula, Antarctica.</title>
        <authorList>
            <person name="Wei Z."/>
            <person name="Peng F."/>
        </authorList>
    </citation>
    <scope>NUCLEOTIDE SEQUENCE [LARGE SCALE GENOMIC DNA]</scope>
    <source>
        <strain evidence="11 12">AQ6-296</strain>
    </source>
</reference>
<evidence type="ECO:0000256" key="1">
    <source>
        <dbReference type="ARBA" id="ARBA00001946"/>
    </source>
</evidence>
<dbReference type="GO" id="GO:0110153">
    <property type="term" value="F:RNA NAD-cap (NMN-forming) hydrolase activity"/>
    <property type="evidence" value="ECO:0007669"/>
    <property type="project" value="RHEA"/>
</dbReference>
<keyword evidence="8" id="KW-0520">NAD</keyword>
<dbReference type="AlphaFoldDB" id="A0A411HNN9"/>
<dbReference type="PROSITE" id="PS00893">
    <property type="entry name" value="NUDIX_BOX"/>
    <property type="match status" value="1"/>
</dbReference>
<dbReference type="InterPro" id="IPR015375">
    <property type="entry name" value="NADH_PPase-like_N"/>
</dbReference>
<comment type="similarity">
    <text evidence="3">Belongs to the Nudix hydrolase family. NudC subfamily.</text>
</comment>
<keyword evidence="6 11" id="KW-0378">Hydrolase</keyword>
<name>A0A411HNN9_9GAMM</name>
<comment type="cofactor">
    <cofactor evidence="2">
        <name>Zn(2+)</name>
        <dbReference type="ChEBI" id="CHEBI:29105"/>
    </cofactor>
</comment>
<accession>A0A411HNN9</accession>
<evidence type="ECO:0000256" key="4">
    <source>
        <dbReference type="ARBA" id="ARBA00012381"/>
    </source>
</evidence>
<evidence type="ECO:0000259" key="10">
    <source>
        <dbReference type="PROSITE" id="PS51462"/>
    </source>
</evidence>
<dbReference type="EMBL" id="CP035704">
    <property type="protein sequence ID" value="QBB72097.1"/>
    <property type="molecule type" value="Genomic_DNA"/>
</dbReference>
<dbReference type="Gene3D" id="3.90.79.20">
    <property type="match status" value="1"/>
</dbReference>
<dbReference type="PANTHER" id="PTHR42904:SF6">
    <property type="entry name" value="NAD-CAPPED RNA HYDROLASE NUDT12"/>
    <property type="match status" value="1"/>
</dbReference>
<keyword evidence="12" id="KW-1185">Reference proteome</keyword>
<evidence type="ECO:0000256" key="3">
    <source>
        <dbReference type="ARBA" id="ARBA00009595"/>
    </source>
</evidence>
<evidence type="ECO:0000256" key="6">
    <source>
        <dbReference type="ARBA" id="ARBA00022801"/>
    </source>
</evidence>
<dbReference type="PANTHER" id="PTHR42904">
    <property type="entry name" value="NUDIX HYDROLASE, NUDC SUBFAMILY"/>
    <property type="match status" value="1"/>
</dbReference>
<evidence type="ECO:0000256" key="5">
    <source>
        <dbReference type="ARBA" id="ARBA00022723"/>
    </source>
</evidence>
<organism evidence="11 12">
    <name type="scientific">Pseudolysobacter antarcticus</name>
    <dbReference type="NCBI Taxonomy" id="2511995"/>
    <lineage>
        <taxon>Bacteria</taxon>
        <taxon>Pseudomonadati</taxon>
        <taxon>Pseudomonadota</taxon>
        <taxon>Gammaproteobacteria</taxon>
        <taxon>Lysobacterales</taxon>
        <taxon>Rhodanobacteraceae</taxon>
        <taxon>Pseudolysobacter</taxon>
    </lineage>
</organism>
<dbReference type="GO" id="GO:0019677">
    <property type="term" value="P:NAD+ catabolic process"/>
    <property type="evidence" value="ECO:0007669"/>
    <property type="project" value="TreeGrafter"/>
</dbReference>
<dbReference type="OrthoDB" id="9791656at2"/>
<gene>
    <name evidence="11" type="ORF">ELE36_17940</name>
</gene>
<protein>
    <recommendedName>
        <fullName evidence="4">NAD(+) diphosphatase</fullName>
        <ecNumber evidence="4">3.6.1.22</ecNumber>
    </recommendedName>
</protein>
<dbReference type="GO" id="GO:0005829">
    <property type="term" value="C:cytosol"/>
    <property type="evidence" value="ECO:0007669"/>
    <property type="project" value="TreeGrafter"/>
</dbReference>
<dbReference type="Pfam" id="PF09296">
    <property type="entry name" value="NUDIX-like"/>
    <property type="match status" value="1"/>
</dbReference>
<dbReference type="InterPro" id="IPR050241">
    <property type="entry name" value="NAD-cap_RNA_hydrolase_NudC"/>
</dbReference>
<evidence type="ECO:0000256" key="9">
    <source>
        <dbReference type="ARBA" id="ARBA00023679"/>
    </source>
</evidence>
<dbReference type="InterPro" id="IPR015376">
    <property type="entry name" value="Znr_NADH_PPase"/>
</dbReference>
<dbReference type="KEGG" id="xbc:ELE36_17940"/>
<evidence type="ECO:0000256" key="7">
    <source>
        <dbReference type="ARBA" id="ARBA00022842"/>
    </source>
</evidence>
<dbReference type="GO" id="GO:0046872">
    <property type="term" value="F:metal ion binding"/>
    <property type="evidence" value="ECO:0007669"/>
    <property type="project" value="UniProtKB-KW"/>
</dbReference>
<keyword evidence="7" id="KW-0460">Magnesium</keyword>
<dbReference type="PROSITE" id="PS51462">
    <property type="entry name" value="NUDIX"/>
    <property type="match status" value="1"/>
</dbReference>
<dbReference type="RefSeq" id="WP_129835738.1">
    <property type="nucleotide sequence ID" value="NZ_CP035704.1"/>
</dbReference>
<comment type="cofactor">
    <cofactor evidence="1">
        <name>Mg(2+)</name>
        <dbReference type="ChEBI" id="CHEBI:18420"/>
    </cofactor>
</comment>
<keyword evidence="5" id="KW-0479">Metal-binding</keyword>
<dbReference type="InterPro" id="IPR020084">
    <property type="entry name" value="NUDIX_hydrolase_CS"/>
</dbReference>
<dbReference type="EC" id="3.6.1.22" evidence="4"/>
<dbReference type="Proteomes" id="UP000291562">
    <property type="component" value="Chromosome"/>
</dbReference>
<evidence type="ECO:0000313" key="12">
    <source>
        <dbReference type="Proteomes" id="UP000291562"/>
    </source>
</evidence>
<dbReference type="GO" id="GO:0035529">
    <property type="term" value="F:NADH pyrophosphatase activity"/>
    <property type="evidence" value="ECO:0007669"/>
    <property type="project" value="TreeGrafter"/>
</dbReference>
<dbReference type="SUPFAM" id="SSF55811">
    <property type="entry name" value="Nudix"/>
    <property type="match status" value="1"/>
</dbReference>
<dbReference type="InterPro" id="IPR049734">
    <property type="entry name" value="NudC-like_C"/>
</dbReference>
<dbReference type="Pfam" id="PF09297">
    <property type="entry name" value="Zn_ribbon_NUD"/>
    <property type="match status" value="1"/>
</dbReference>
<dbReference type="Gene3D" id="3.90.79.10">
    <property type="entry name" value="Nucleoside Triphosphate Pyrophosphohydrolase"/>
    <property type="match status" value="1"/>
</dbReference>
<dbReference type="NCBIfam" id="NF001299">
    <property type="entry name" value="PRK00241.1"/>
    <property type="match status" value="1"/>
</dbReference>
<evidence type="ECO:0000313" key="11">
    <source>
        <dbReference type="EMBL" id="QBB72097.1"/>
    </source>
</evidence>
<dbReference type="Pfam" id="PF00293">
    <property type="entry name" value="NUDIX"/>
    <property type="match status" value="1"/>
</dbReference>
<feature type="domain" description="Nudix hydrolase" evidence="10">
    <location>
        <begin position="171"/>
        <end position="293"/>
    </location>
</feature>
<dbReference type="InterPro" id="IPR000086">
    <property type="entry name" value="NUDIX_hydrolase_dom"/>
</dbReference>